<dbReference type="Gene3D" id="3.40.50.1860">
    <property type="match status" value="2"/>
</dbReference>
<dbReference type="InterPro" id="IPR015942">
    <property type="entry name" value="Asp/Glu/hydantoin_racemase"/>
</dbReference>
<comment type="caution">
    <text evidence="8">The sequence shown here is derived from an EMBL/GenBank/DDBJ whole genome shotgun (WGS) entry which is preliminary data.</text>
</comment>
<evidence type="ECO:0000256" key="5">
    <source>
        <dbReference type="ARBA" id="ARBA00023235"/>
    </source>
</evidence>
<reference evidence="8 9" key="1">
    <citation type="submission" date="2020-08" db="EMBL/GenBank/DDBJ databases">
        <title>Genome public.</title>
        <authorList>
            <person name="Liu C."/>
            <person name="Sun Q."/>
        </authorList>
    </citation>
    <scope>NUCLEOTIDE SEQUENCE [LARGE SCALE GENOMIC DNA]</scope>
    <source>
        <strain evidence="8 9">NSJ-26</strain>
    </source>
</reference>
<dbReference type="PANTHER" id="PTHR21198">
    <property type="entry name" value="GLUTAMATE RACEMASE"/>
    <property type="match status" value="1"/>
</dbReference>
<protein>
    <recommendedName>
        <fullName evidence="2 7">Glutamate racemase</fullName>
        <ecNumber evidence="2 7">5.1.1.3</ecNumber>
    </recommendedName>
</protein>
<keyword evidence="9" id="KW-1185">Reference proteome</keyword>
<dbReference type="PANTHER" id="PTHR21198:SF3">
    <property type="entry name" value="GLUTAMATE RACEMASE"/>
    <property type="match status" value="1"/>
</dbReference>
<sequence>MYDNRPIGVIDSGVGGLTVAKEFTNILPKESIIYLGDNINVPYGNKTEEEIYRLTKDMIDFLIKKDVKLIAVACNTISSLLDKYFLDFNIPIISIIEPVTNYVISQDLKKVGVLATNFTIKSATYERLLKGKNKDIQVISEACPTLAGLIDNGDYTDKEIEIIIDLHMNNILNQKKVEDIILGCTHYPIVMEKFHKISSNINFINPAYEQVLYIKEYLEKQGKVSNLETSTFEIYTTGQKEIYIEMINLLSTKLPNKIEIVNTKGGF</sequence>
<dbReference type="Proteomes" id="UP000601522">
    <property type="component" value="Unassembled WGS sequence"/>
</dbReference>
<feature type="binding site" evidence="7">
    <location>
        <begin position="11"/>
        <end position="12"/>
    </location>
    <ligand>
        <name>substrate</name>
    </ligand>
</feature>
<proteinExistence type="inferred from homology"/>
<name>A0A926F0T3_9FIRM</name>
<dbReference type="InterPro" id="IPR033134">
    <property type="entry name" value="Asp/Glu_racemase_AS_2"/>
</dbReference>
<evidence type="ECO:0000256" key="3">
    <source>
        <dbReference type="ARBA" id="ARBA00022960"/>
    </source>
</evidence>
<dbReference type="GO" id="GO:0071555">
    <property type="term" value="P:cell wall organization"/>
    <property type="evidence" value="ECO:0007669"/>
    <property type="project" value="UniProtKB-KW"/>
</dbReference>
<keyword evidence="3 7" id="KW-0133">Cell shape</keyword>
<evidence type="ECO:0000313" key="9">
    <source>
        <dbReference type="Proteomes" id="UP000601522"/>
    </source>
</evidence>
<keyword evidence="6 7" id="KW-0961">Cell wall biogenesis/degradation</keyword>
<feature type="active site" description="Proton donor/acceptor" evidence="7">
    <location>
        <position position="184"/>
    </location>
</feature>
<dbReference type="RefSeq" id="WP_249323854.1">
    <property type="nucleotide sequence ID" value="NZ_JACRTK010000003.1"/>
</dbReference>
<dbReference type="EC" id="5.1.1.3" evidence="2 7"/>
<dbReference type="NCBIfam" id="TIGR00067">
    <property type="entry name" value="glut_race"/>
    <property type="match status" value="1"/>
</dbReference>
<keyword evidence="5 7" id="KW-0413">Isomerase</keyword>
<comment type="catalytic activity">
    <reaction evidence="1 7">
        <text>L-glutamate = D-glutamate</text>
        <dbReference type="Rhea" id="RHEA:12813"/>
        <dbReference type="ChEBI" id="CHEBI:29985"/>
        <dbReference type="ChEBI" id="CHEBI:29986"/>
        <dbReference type="EC" id="5.1.1.3"/>
    </reaction>
</comment>
<feature type="active site" description="Proton donor/acceptor" evidence="7">
    <location>
        <position position="74"/>
    </location>
</feature>
<feature type="binding site" evidence="7">
    <location>
        <begin position="185"/>
        <end position="186"/>
    </location>
    <ligand>
        <name>substrate</name>
    </ligand>
</feature>
<feature type="binding site" evidence="7">
    <location>
        <begin position="75"/>
        <end position="76"/>
    </location>
    <ligand>
        <name>substrate</name>
    </ligand>
</feature>
<evidence type="ECO:0000256" key="6">
    <source>
        <dbReference type="ARBA" id="ARBA00023316"/>
    </source>
</evidence>
<dbReference type="Pfam" id="PF01177">
    <property type="entry name" value="Asp_Glu_race"/>
    <property type="match status" value="1"/>
</dbReference>
<evidence type="ECO:0000256" key="7">
    <source>
        <dbReference type="HAMAP-Rule" id="MF_00258"/>
    </source>
</evidence>
<dbReference type="InterPro" id="IPR004391">
    <property type="entry name" value="Glu_race"/>
</dbReference>
<comment type="pathway">
    <text evidence="7">Cell wall biogenesis; peptidoglycan biosynthesis.</text>
</comment>
<evidence type="ECO:0000256" key="4">
    <source>
        <dbReference type="ARBA" id="ARBA00022984"/>
    </source>
</evidence>
<organism evidence="8 9">
    <name type="scientific">Wansuia hejianensis</name>
    <dbReference type="NCBI Taxonomy" id="2763667"/>
    <lineage>
        <taxon>Bacteria</taxon>
        <taxon>Bacillati</taxon>
        <taxon>Bacillota</taxon>
        <taxon>Clostridia</taxon>
        <taxon>Lachnospirales</taxon>
        <taxon>Lachnospiraceae</taxon>
        <taxon>Wansuia</taxon>
    </lineage>
</organism>
<dbReference type="AlphaFoldDB" id="A0A926F0T3"/>
<keyword evidence="4 7" id="KW-0573">Peptidoglycan synthesis</keyword>
<comment type="function">
    <text evidence="7">Provides the (R)-glutamate required for cell wall biosynthesis.</text>
</comment>
<dbReference type="GO" id="GO:0008881">
    <property type="term" value="F:glutamate racemase activity"/>
    <property type="evidence" value="ECO:0007669"/>
    <property type="project" value="UniProtKB-UniRule"/>
</dbReference>
<feature type="binding site" evidence="7">
    <location>
        <begin position="43"/>
        <end position="44"/>
    </location>
    <ligand>
        <name>substrate</name>
    </ligand>
</feature>
<accession>A0A926F0T3</accession>
<dbReference type="HAMAP" id="MF_00258">
    <property type="entry name" value="Glu_racemase"/>
    <property type="match status" value="1"/>
</dbReference>
<gene>
    <name evidence="7 8" type="primary">murI</name>
    <name evidence="8" type="ORF">H8689_07805</name>
</gene>
<evidence type="ECO:0000313" key="8">
    <source>
        <dbReference type="EMBL" id="MBC8591017.1"/>
    </source>
</evidence>
<dbReference type="SUPFAM" id="SSF53681">
    <property type="entry name" value="Aspartate/glutamate racemase"/>
    <property type="match status" value="2"/>
</dbReference>
<dbReference type="InterPro" id="IPR001920">
    <property type="entry name" value="Asp/Glu_race"/>
</dbReference>
<evidence type="ECO:0000256" key="2">
    <source>
        <dbReference type="ARBA" id="ARBA00013090"/>
    </source>
</evidence>
<dbReference type="PROSITE" id="PS00924">
    <property type="entry name" value="ASP_GLU_RACEMASE_2"/>
    <property type="match status" value="1"/>
</dbReference>
<dbReference type="GO" id="GO:0009252">
    <property type="term" value="P:peptidoglycan biosynthetic process"/>
    <property type="evidence" value="ECO:0007669"/>
    <property type="project" value="UniProtKB-UniRule"/>
</dbReference>
<dbReference type="GO" id="GO:0008360">
    <property type="term" value="P:regulation of cell shape"/>
    <property type="evidence" value="ECO:0007669"/>
    <property type="project" value="UniProtKB-KW"/>
</dbReference>
<evidence type="ECO:0000256" key="1">
    <source>
        <dbReference type="ARBA" id="ARBA00001602"/>
    </source>
</evidence>
<dbReference type="EMBL" id="JACRTK010000003">
    <property type="protein sequence ID" value="MBC8591017.1"/>
    <property type="molecule type" value="Genomic_DNA"/>
</dbReference>
<comment type="similarity">
    <text evidence="7">Belongs to the aspartate/glutamate racemases family.</text>
</comment>